<gene>
    <name evidence="1" type="ORF">L3081_16160</name>
</gene>
<evidence type="ECO:0000313" key="1">
    <source>
        <dbReference type="EMBL" id="MCI2284643.1"/>
    </source>
</evidence>
<dbReference type="Gene3D" id="1.10.580.10">
    <property type="entry name" value="Citrate Synthase, domain 1"/>
    <property type="match status" value="1"/>
</dbReference>
<dbReference type="RefSeq" id="WP_242287121.1">
    <property type="nucleotide sequence ID" value="NZ_JAKKSL010000003.1"/>
</dbReference>
<dbReference type="InterPro" id="IPR016142">
    <property type="entry name" value="Citrate_synth-like_lrg_a-sub"/>
</dbReference>
<accession>A0ABS9X335</accession>
<protein>
    <submittedName>
        <fullName evidence="1">Uncharacterized protein</fullName>
    </submittedName>
</protein>
<reference evidence="1" key="1">
    <citation type="submission" date="2022-01" db="EMBL/GenBank/DDBJ databases">
        <title>Colwellia maritima, isolated from seawater.</title>
        <authorList>
            <person name="Kristyanto S."/>
            <person name="Jung J."/>
            <person name="Jeon C.O."/>
        </authorList>
    </citation>
    <scope>NUCLEOTIDE SEQUENCE</scope>
    <source>
        <strain evidence="1">MSW7</strain>
    </source>
</reference>
<dbReference type="EMBL" id="JAKKSL010000003">
    <property type="protein sequence ID" value="MCI2284643.1"/>
    <property type="molecule type" value="Genomic_DNA"/>
</dbReference>
<dbReference type="InterPro" id="IPR036969">
    <property type="entry name" value="Citrate_synthase_sf"/>
</dbReference>
<dbReference type="SUPFAM" id="SSF48256">
    <property type="entry name" value="Citrate synthase"/>
    <property type="match status" value="1"/>
</dbReference>
<evidence type="ECO:0000313" key="2">
    <source>
        <dbReference type="Proteomes" id="UP001139646"/>
    </source>
</evidence>
<sequence length="253" mass="27934">MSERKVKITSRNDHFTSKIKSDITLEIPADDNNFLVKETRTHGYNVLDLMDDCDVNDVFFLLYNGELPNDTQKQLLRKLSIFLINLGPRHSSSRTAANAAIGRTDVNHIVPIAMMGMSGAYGGSKEIENAMRFLKKHHNDVSEAIAQHCLNATDDPTHEDWIIAPGFGTDFRGQSPFIIDAKNNLLLASPTDGYLNWANTFVSYLPADKHCGWRLAGVVAAVLLDLNIAPRLGLGIFQILAGPGGLSPRNPFF</sequence>
<organism evidence="1 2">
    <name type="scientific">Colwellia maritima</name>
    <dbReference type="NCBI Taxonomy" id="2912588"/>
    <lineage>
        <taxon>Bacteria</taxon>
        <taxon>Pseudomonadati</taxon>
        <taxon>Pseudomonadota</taxon>
        <taxon>Gammaproteobacteria</taxon>
        <taxon>Alteromonadales</taxon>
        <taxon>Colwelliaceae</taxon>
        <taxon>Colwellia</taxon>
    </lineage>
</organism>
<name>A0ABS9X335_9GAMM</name>
<proteinExistence type="predicted"/>
<dbReference type="Proteomes" id="UP001139646">
    <property type="component" value="Unassembled WGS sequence"/>
</dbReference>
<comment type="caution">
    <text evidence="1">The sequence shown here is derived from an EMBL/GenBank/DDBJ whole genome shotgun (WGS) entry which is preliminary data.</text>
</comment>
<keyword evidence="2" id="KW-1185">Reference proteome</keyword>